<protein>
    <submittedName>
        <fullName evidence="2">Uncharacterized protein</fullName>
    </submittedName>
</protein>
<evidence type="ECO:0000313" key="2">
    <source>
        <dbReference type="EMBL" id="TWH70398.1"/>
    </source>
</evidence>
<reference evidence="2 3" key="1">
    <citation type="submission" date="2019-07" db="EMBL/GenBank/DDBJ databases">
        <title>R&amp;d 2014.</title>
        <authorList>
            <person name="Klenk H.-P."/>
        </authorList>
    </citation>
    <scope>NUCLEOTIDE SEQUENCE [LARGE SCALE GENOMIC DNA]</scope>
    <source>
        <strain evidence="2 3">DSM 43868</strain>
    </source>
</reference>
<accession>A0A562IHV1</accession>
<dbReference type="EMBL" id="VLKE01000001">
    <property type="protein sequence ID" value="TWH70398.1"/>
    <property type="molecule type" value="Genomic_DNA"/>
</dbReference>
<feature type="region of interest" description="Disordered" evidence="1">
    <location>
        <begin position="30"/>
        <end position="53"/>
    </location>
</feature>
<sequence length="53" mass="5470">MGDTGQLDDSGPREAGRAVPLAAVRQVLLTNAPGGGRGDPPLLAPDTAMWFRP</sequence>
<evidence type="ECO:0000256" key="1">
    <source>
        <dbReference type="SAM" id="MobiDB-lite"/>
    </source>
</evidence>
<proteinExistence type="predicted"/>
<organism evidence="2 3">
    <name type="scientific">Micromonospora olivasterospora</name>
    <dbReference type="NCBI Taxonomy" id="1880"/>
    <lineage>
        <taxon>Bacteria</taxon>
        <taxon>Bacillati</taxon>
        <taxon>Actinomycetota</taxon>
        <taxon>Actinomycetes</taxon>
        <taxon>Micromonosporales</taxon>
        <taxon>Micromonosporaceae</taxon>
        <taxon>Micromonospora</taxon>
    </lineage>
</organism>
<name>A0A562IHV1_MICOL</name>
<evidence type="ECO:0000313" key="3">
    <source>
        <dbReference type="Proteomes" id="UP000319825"/>
    </source>
</evidence>
<gene>
    <name evidence="2" type="ORF">JD77_05423</name>
</gene>
<dbReference type="AlphaFoldDB" id="A0A562IHV1"/>
<keyword evidence="3" id="KW-1185">Reference proteome</keyword>
<dbReference type="Proteomes" id="UP000319825">
    <property type="component" value="Unassembled WGS sequence"/>
</dbReference>
<comment type="caution">
    <text evidence="2">The sequence shown here is derived from an EMBL/GenBank/DDBJ whole genome shotgun (WGS) entry which is preliminary data.</text>
</comment>